<organism evidence="11 12">
    <name type="scientific">Hungatella hathewayi</name>
    <dbReference type="NCBI Taxonomy" id="154046"/>
    <lineage>
        <taxon>Bacteria</taxon>
        <taxon>Bacillati</taxon>
        <taxon>Bacillota</taxon>
        <taxon>Clostridia</taxon>
        <taxon>Lachnospirales</taxon>
        <taxon>Lachnospiraceae</taxon>
        <taxon>Hungatella</taxon>
    </lineage>
</organism>
<dbReference type="GO" id="GO:0006289">
    <property type="term" value="P:nucleotide-excision repair"/>
    <property type="evidence" value="ECO:0007669"/>
    <property type="project" value="InterPro"/>
</dbReference>
<evidence type="ECO:0000313" key="11">
    <source>
        <dbReference type="EMBL" id="CUN87297.1"/>
    </source>
</evidence>
<dbReference type="InterPro" id="IPR003265">
    <property type="entry name" value="HhH-GPD_domain"/>
</dbReference>
<dbReference type="Gene3D" id="1.10.1670.10">
    <property type="entry name" value="Helix-hairpin-Helix base-excision DNA repair enzymes (C-terminal)"/>
    <property type="match status" value="1"/>
</dbReference>
<protein>
    <recommendedName>
        <fullName evidence="2">DNA-(apurinic or apyrimidinic site) lyase</fullName>
        <ecNumber evidence="2">4.2.99.18</ecNumber>
    </recommendedName>
</protein>
<name>A0A174AFX8_9FIRM</name>
<dbReference type="GO" id="GO:0003684">
    <property type="term" value="F:damaged DNA binding"/>
    <property type="evidence" value="ECO:0007669"/>
    <property type="project" value="InterPro"/>
</dbReference>
<evidence type="ECO:0000256" key="6">
    <source>
        <dbReference type="ARBA" id="ARBA00023239"/>
    </source>
</evidence>
<comment type="similarity">
    <text evidence="1">Belongs to the type-1 OGG1 family.</text>
</comment>
<dbReference type="PANTHER" id="PTHR10242:SF2">
    <property type="entry name" value="N-GLYCOSYLASE_DNA LYASE"/>
    <property type="match status" value="1"/>
</dbReference>
<reference evidence="11 12" key="1">
    <citation type="submission" date="2015-09" db="EMBL/GenBank/DDBJ databases">
        <authorList>
            <consortium name="Pathogen Informatics"/>
        </authorList>
    </citation>
    <scope>NUCLEOTIDE SEQUENCE [LARGE SCALE GENOMIC DNA]</scope>
    <source>
        <strain evidence="11 12">2789STDY5608850</strain>
    </source>
</reference>
<evidence type="ECO:0000256" key="7">
    <source>
        <dbReference type="ARBA" id="ARBA00023268"/>
    </source>
</evidence>
<dbReference type="GO" id="GO:0006284">
    <property type="term" value="P:base-excision repair"/>
    <property type="evidence" value="ECO:0007669"/>
    <property type="project" value="InterPro"/>
</dbReference>
<dbReference type="SMART" id="SM00478">
    <property type="entry name" value="ENDO3c"/>
    <property type="match status" value="1"/>
</dbReference>
<dbReference type="GO" id="GO:0140078">
    <property type="term" value="F:class I DNA-(apurinic or apyrimidinic site) endonuclease activity"/>
    <property type="evidence" value="ECO:0007669"/>
    <property type="project" value="UniProtKB-EC"/>
</dbReference>
<dbReference type="InterPro" id="IPR052054">
    <property type="entry name" value="Oxidative_DNA_repair_enzyme"/>
</dbReference>
<feature type="domain" description="HhH-GPD" evidence="10">
    <location>
        <begin position="116"/>
        <end position="284"/>
    </location>
</feature>
<evidence type="ECO:0000313" key="12">
    <source>
        <dbReference type="Proteomes" id="UP000095651"/>
    </source>
</evidence>
<dbReference type="InterPro" id="IPR011257">
    <property type="entry name" value="DNA_glycosylase"/>
</dbReference>
<keyword evidence="5" id="KW-0234">DNA repair</keyword>
<evidence type="ECO:0000256" key="2">
    <source>
        <dbReference type="ARBA" id="ARBA00012720"/>
    </source>
</evidence>
<dbReference type="RefSeq" id="WP_055653587.1">
    <property type="nucleotide sequence ID" value="NZ_CABIXC010000002.1"/>
</dbReference>
<dbReference type="InterPro" id="IPR012904">
    <property type="entry name" value="OGG_N"/>
</dbReference>
<keyword evidence="4" id="KW-0378">Hydrolase</keyword>
<evidence type="ECO:0000256" key="4">
    <source>
        <dbReference type="ARBA" id="ARBA00022801"/>
    </source>
</evidence>
<dbReference type="Pfam" id="PF07934">
    <property type="entry name" value="OGG_N"/>
    <property type="match status" value="1"/>
</dbReference>
<dbReference type="SUPFAM" id="SSF48150">
    <property type="entry name" value="DNA-glycosylase"/>
    <property type="match status" value="1"/>
</dbReference>
<dbReference type="GO" id="GO:0008534">
    <property type="term" value="F:oxidized purine nucleobase lesion DNA N-glycosylase activity"/>
    <property type="evidence" value="ECO:0007669"/>
    <property type="project" value="InterPro"/>
</dbReference>
<keyword evidence="3" id="KW-0227">DNA damage</keyword>
<proteinExistence type="inferred from homology"/>
<evidence type="ECO:0000256" key="5">
    <source>
        <dbReference type="ARBA" id="ARBA00023204"/>
    </source>
</evidence>
<dbReference type="SUPFAM" id="SSF55945">
    <property type="entry name" value="TATA-box binding protein-like"/>
    <property type="match status" value="1"/>
</dbReference>
<evidence type="ECO:0000256" key="9">
    <source>
        <dbReference type="ARBA" id="ARBA00044632"/>
    </source>
</evidence>
<gene>
    <name evidence="11" type="ORF">ERS852407_01322</name>
</gene>
<evidence type="ECO:0000256" key="3">
    <source>
        <dbReference type="ARBA" id="ARBA00022763"/>
    </source>
</evidence>
<dbReference type="Gene3D" id="1.10.340.30">
    <property type="entry name" value="Hypothetical protein, domain 2"/>
    <property type="match status" value="1"/>
</dbReference>
<dbReference type="EMBL" id="CYZE01000002">
    <property type="protein sequence ID" value="CUN87297.1"/>
    <property type="molecule type" value="Genomic_DNA"/>
</dbReference>
<evidence type="ECO:0000259" key="10">
    <source>
        <dbReference type="SMART" id="SM00478"/>
    </source>
</evidence>
<accession>A0A174AFX8</accession>
<keyword evidence="7" id="KW-0511">Multifunctional enzyme</keyword>
<comment type="catalytic activity">
    <reaction evidence="9">
        <text>2'-deoxyribonucleotide-(2'-deoxyribose 5'-phosphate)-2'-deoxyribonucleotide-DNA = a 3'-end 2'-deoxyribonucleotide-(2,3-dehydro-2,3-deoxyribose 5'-phosphate)-DNA + a 5'-end 5'-phospho-2'-deoxyribonucleoside-DNA + H(+)</text>
        <dbReference type="Rhea" id="RHEA:66592"/>
        <dbReference type="Rhea" id="RHEA-COMP:13180"/>
        <dbReference type="Rhea" id="RHEA-COMP:16897"/>
        <dbReference type="Rhea" id="RHEA-COMP:17067"/>
        <dbReference type="ChEBI" id="CHEBI:15378"/>
        <dbReference type="ChEBI" id="CHEBI:136412"/>
        <dbReference type="ChEBI" id="CHEBI:157695"/>
        <dbReference type="ChEBI" id="CHEBI:167181"/>
        <dbReference type="EC" id="4.2.99.18"/>
    </reaction>
</comment>
<keyword evidence="6 11" id="KW-0456">Lyase</keyword>
<keyword evidence="8" id="KW-0326">Glycosidase</keyword>
<evidence type="ECO:0000256" key="1">
    <source>
        <dbReference type="ARBA" id="ARBA00010679"/>
    </source>
</evidence>
<dbReference type="EC" id="4.2.99.18" evidence="2"/>
<dbReference type="Gene3D" id="3.30.310.260">
    <property type="match status" value="1"/>
</dbReference>
<sequence length="287" mass="32097">MYETEIKNMDLDQLAKSGQCFRMRLAAETEHGGIWSAAAGGRYVEVMQNGSHFLFSCEEDEFEGGWRTYFDMDTDYEAVKCSVDPEDEYLQAAMAFGGGVRILRQDLWEMIVTFLISQNNNIPRIRNSVDALCAKFGERKTGIGLVLEPDGCVKPVEKTYDSFPEAGAVAAGGLEGLAGLGLGYRDKYIWTMAEKCSGPDGAKWLDDLRAADYHTAHGMLTAEFGIGRKVADCVCLFGLHHVEAFPVDTHVKQIVNTYYPGGFPLERYRGYAGILQQYMFYYKLNDK</sequence>
<dbReference type="AlphaFoldDB" id="A0A174AFX8"/>
<dbReference type="Proteomes" id="UP000095651">
    <property type="component" value="Unassembled WGS sequence"/>
</dbReference>
<dbReference type="InterPro" id="IPR023170">
    <property type="entry name" value="HhH_base_excis_C"/>
</dbReference>
<evidence type="ECO:0000256" key="8">
    <source>
        <dbReference type="ARBA" id="ARBA00023295"/>
    </source>
</evidence>
<dbReference type="PANTHER" id="PTHR10242">
    <property type="entry name" value="8-OXOGUANINE DNA GLYCOSYLASE"/>
    <property type="match status" value="1"/>
</dbReference>